<keyword evidence="2" id="KW-1185">Reference proteome</keyword>
<dbReference type="InterPro" id="IPR046257">
    <property type="entry name" value="DUF6290"/>
</dbReference>
<name>A0ABQ5MEB6_9FLAO</name>
<dbReference type="RefSeq" id="WP_281763361.1">
    <property type="nucleotide sequence ID" value="NZ_BRVO01000001.1"/>
</dbReference>
<protein>
    <recommendedName>
        <fullName evidence="3">Ribbon-helix-helix protein, copG family</fullName>
    </recommendedName>
</protein>
<proteinExistence type="predicted"/>
<evidence type="ECO:0000313" key="1">
    <source>
        <dbReference type="EMBL" id="GLB47692.1"/>
    </source>
</evidence>
<accession>A0ABQ5MEB6</accession>
<sequence length="57" mass="6651">MKKFTISIRVDENLKNLLEQYAAVDGITVSEYTRSVVSYEINEQEEISKRPPEYVIL</sequence>
<organism evidence="1 2">
    <name type="scientific">Neptunitalea lumnitzerae</name>
    <dbReference type="NCBI Taxonomy" id="2965509"/>
    <lineage>
        <taxon>Bacteria</taxon>
        <taxon>Pseudomonadati</taxon>
        <taxon>Bacteroidota</taxon>
        <taxon>Flavobacteriia</taxon>
        <taxon>Flavobacteriales</taxon>
        <taxon>Flavobacteriaceae</taxon>
        <taxon>Neptunitalea</taxon>
    </lineage>
</organism>
<comment type="caution">
    <text evidence="1">The sequence shown here is derived from an EMBL/GenBank/DDBJ whole genome shotgun (WGS) entry which is preliminary data.</text>
</comment>
<dbReference type="Pfam" id="PF19807">
    <property type="entry name" value="DUF6290"/>
    <property type="match status" value="1"/>
</dbReference>
<dbReference type="EMBL" id="BRVO01000001">
    <property type="protein sequence ID" value="GLB47692.1"/>
    <property type="molecule type" value="Genomic_DNA"/>
</dbReference>
<reference evidence="1" key="1">
    <citation type="submission" date="2022-07" db="EMBL/GenBank/DDBJ databases">
        <title>Taxonomy of Novel Oxalotrophic and Methylotrophic Bacteria.</title>
        <authorList>
            <person name="Sahin N."/>
            <person name="Tani A."/>
        </authorList>
    </citation>
    <scope>NUCLEOTIDE SEQUENCE</scope>
    <source>
        <strain evidence="1">Y10</strain>
    </source>
</reference>
<evidence type="ECO:0000313" key="2">
    <source>
        <dbReference type="Proteomes" id="UP001143543"/>
    </source>
</evidence>
<dbReference type="SUPFAM" id="SSF47598">
    <property type="entry name" value="Ribbon-helix-helix"/>
    <property type="match status" value="1"/>
</dbReference>
<gene>
    <name evidence="1" type="ORF">Y10_00600</name>
</gene>
<dbReference type="InterPro" id="IPR010985">
    <property type="entry name" value="Ribbon_hlx_hlx"/>
</dbReference>
<dbReference type="Proteomes" id="UP001143543">
    <property type="component" value="Unassembled WGS sequence"/>
</dbReference>
<evidence type="ECO:0008006" key="3">
    <source>
        <dbReference type="Google" id="ProtNLM"/>
    </source>
</evidence>